<gene>
    <name evidence="2" type="ORF">A3K89_05440</name>
</gene>
<evidence type="ECO:0000313" key="3">
    <source>
        <dbReference type="Proteomes" id="UP000077519"/>
    </source>
</evidence>
<sequence length="353" mass="37932">MKVVVLHGYSAENAGDGLLVDETLALVRAAFGDGVDVTIAASHPETFTGIAARVVDSSPSLTGYAGPYRRLLRELDDADLVVAVGGGYLRAGYAVETLKTALVHGPQLWAASRTSTPTVYLPQSVGPANAAVTRLLAGRMRRIDAFYVRDDRSLAQFADAGVRRLSDLAILGAGHIERRGLDVDPVPVLTVRAVRGKVGPLVVNLAHQVGTFDGYVQSATAGNDDVDAMASVGARKILPRGDFLAPQTPRVVVAVRLHAALMALKAGHYVIHLAYERKGFGAFADLGLDRYVHNVNKFEPARVLQQVRALLDDESERRRYVADVDEGVRRAVPARDELVQNLRSLVPHVEATP</sequence>
<dbReference type="EMBL" id="LVHI01000012">
    <property type="protein sequence ID" value="OAK54771.1"/>
    <property type="molecule type" value="Genomic_DNA"/>
</dbReference>
<feature type="domain" description="Polysaccharide pyruvyl transferase" evidence="1">
    <location>
        <begin position="13"/>
        <end position="164"/>
    </location>
</feature>
<dbReference type="Pfam" id="PF04230">
    <property type="entry name" value="PS_pyruv_trans"/>
    <property type="match status" value="1"/>
</dbReference>
<organism evidence="2 3">
    <name type="scientific">Rhodococcoides kyotonense</name>
    <dbReference type="NCBI Taxonomy" id="398843"/>
    <lineage>
        <taxon>Bacteria</taxon>
        <taxon>Bacillati</taxon>
        <taxon>Actinomycetota</taxon>
        <taxon>Actinomycetes</taxon>
        <taxon>Mycobacteriales</taxon>
        <taxon>Nocardiaceae</taxon>
        <taxon>Rhodococcoides</taxon>
    </lineage>
</organism>
<dbReference type="PANTHER" id="PTHR36836">
    <property type="entry name" value="COLANIC ACID BIOSYNTHESIS PROTEIN WCAK"/>
    <property type="match status" value="1"/>
</dbReference>
<evidence type="ECO:0000259" key="1">
    <source>
        <dbReference type="Pfam" id="PF04230"/>
    </source>
</evidence>
<protein>
    <recommendedName>
        <fullName evidence="1">Polysaccharide pyruvyl transferase domain-containing protein</fullName>
    </recommendedName>
</protein>
<keyword evidence="3" id="KW-1185">Reference proteome</keyword>
<comment type="caution">
    <text evidence="2">The sequence shown here is derived from an EMBL/GenBank/DDBJ whole genome shotgun (WGS) entry which is preliminary data.</text>
</comment>
<evidence type="ECO:0000313" key="2">
    <source>
        <dbReference type="EMBL" id="OAK54771.1"/>
    </source>
</evidence>
<dbReference type="InterPro" id="IPR007345">
    <property type="entry name" value="Polysacch_pyruvyl_Trfase"/>
</dbReference>
<accession>A0A177YH55</accession>
<dbReference type="AlphaFoldDB" id="A0A177YH55"/>
<dbReference type="PANTHER" id="PTHR36836:SF1">
    <property type="entry name" value="COLANIC ACID BIOSYNTHESIS PROTEIN WCAK"/>
    <property type="match status" value="1"/>
</dbReference>
<proteinExistence type="predicted"/>
<reference evidence="2 3" key="1">
    <citation type="submission" date="2016-03" db="EMBL/GenBank/DDBJ databases">
        <title>Genome sequence of Rhodococcus kyotonensis KB10.</title>
        <authorList>
            <person name="Jeong H."/>
            <person name="Hong C.E."/>
            <person name="Jo S.H."/>
            <person name="Park J.M."/>
        </authorList>
    </citation>
    <scope>NUCLEOTIDE SEQUENCE [LARGE SCALE GENOMIC DNA]</scope>
    <source>
        <strain evidence="2 3">KB10</strain>
    </source>
</reference>
<dbReference type="Proteomes" id="UP000077519">
    <property type="component" value="Unassembled WGS sequence"/>
</dbReference>
<dbReference type="RefSeq" id="WP_068425596.1">
    <property type="nucleotide sequence ID" value="NZ_LVHI01000012.1"/>
</dbReference>
<name>A0A177YH55_9NOCA</name>